<dbReference type="SUPFAM" id="SSF47413">
    <property type="entry name" value="lambda repressor-like DNA-binding domains"/>
    <property type="match status" value="1"/>
</dbReference>
<dbReference type="EMBL" id="JAGTUU010000001">
    <property type="protein sequence ID" value="MBS0123115.1"/>
    <property type="molecule type" value="Genomic_DNA"/>
</dbReference>
<dbReference type="PROSITE" id="PS50943">
    <property type="entry name" value="HTH_CROC1"/>
    <property type="match status" value="1"/>
</dbReference>
<dbReference type="Proteomes" id="UP000681356">
    <property type="component" value="Unassembled WGS sequence"/>
</dbReference>
<dbReference type="AlphaFoldDB" id="A0A8J7W8W4"/>
<organism evidence="2 3">
    <name type="scientific">Thetidibacter halocola</name>
    <dbReference type="NCBI Taxonomy" id="2827239"/>
    <lineage>
        <taxon>Bacteria</taxon>
        <taxon>Pseudomonadati</taxon>
        <taxon>Pseudomonadota</taxon>
        <taxon>Alphaproteobacteria</taxon>
        <taxon>Rhodobacterales</taxon>
        <taxon>Roseobacteraceae</taxon>
        <taxon>Thetidibacter</taxon>
    </lineage>
</organism>
<keyword evidence="3" id="KW-1185">Reference proteome</keyword>
<dbReference type="GO" id="GO:0003677">
    <property type="term" value="F:DNA binding"/>
    <property type="evidence" value="ECO:0007669"/>
    <property type="project" value="InterPro"/>
</dbReference>
<evidence type="ECO:0000259" key="1">
    <source>
        <dbReference type="PROSITE" id="PS50943"/>
    </source>
</evidence>
<proteinExistence type="predicted"/>
<protein>
    <submittedName>
        <fullName evidence="2">Helix-turn-helix transcriptional regulator</fullName>
    </submittedName>
</protein>
<dbReference type="CDD" id="cd00093">
    <property type="entry name" value="HTH_XRE"/>
    <property type="match status" value="1"/>
</dbReference>
<feature type="domain" description="HTH cro/C1-type" evidence="1">
    <location>
        <begin position="33"/>
        <end position="78"/>
    </location>
</feature>
<dbReference type="RefSeq" id="WP_212535073.1">
    <property type="nucleotide sequence ID" value="NZ_JAGTUU010000001.1"/>
</dbReference>
<name>A0A8J7W8W4_9RHOB</name>
<evidence type="ECO:0000313" key="2">
    <source>
        <dbReference type="EMBL" id="MBS0123115.1"/>
    </source>
</evidence>
<dbReference type="InterPro" id="IPR001387">
    <property type="entry name" value="Cro/C1-type_HTH"/>
</dbReference>
<comment type="caution">
    <text evidence="2">The sequence shown here is derived from an EMBL/GenBank/DDBJ whole genome shotgun (WGS) entry which is preliminary data.</text>
</comment>
<dbReference type="Gene3D" id="1.10.260.40">
    <property type="entry name" value="lambda repressor-like DNA-binding domains"/>
    <property type="match status" value="1"/>
</dbReference>
<accession>A0A8J7W8W4</accession>
<evidence type="ECO:0000313" key="3">
    <source>
        <dbReference type="Proteomes" id="UP000681356"/>
    </source>
</evidence>
<dbReference type="InterPro" id="IPR010982">
    <property type="entry name" value="Lambda_DNA-bd_dom_sf"/>
</dbReference>
<gene>
    <name evidence="2" type="ORF">KB874_03125</name>
</gene>
<sequence>MPTPRNVHKNPHANTRLAKFVEHRILGPSGVKTQKEIAREAGFTNANVLSMIKSGDTKLAIDRVPALAKALDCDPKVLCLMALEQTGLETTLAAVREIFGTIVTANEVAWIEELRDASDHADPRLTQRARAAIRGIFGK</sequence>
<reference evidence="2" key="1">
    <citation type="submission" date="2021-04" db="EMBL/GenBank/DDBJ databases">
        <authorList>
            <person name="Yoon J."/>
        </authorList>
    </citation>
    <scope>NUCLEOTIDE SEQUENCE</scope>
    <source>
        <strain evidence="2">KMU-90</strain>
    </source>
</reference>
<dbReference type="SMART" id="SM00530">
    <property type="entry name" value="HTH_XRE"/>
    <property type="match status" value="1"/>
</dbReference>
<dbReference type="Pfam" id="PF01381">
    <property type="entry name" value="HTH_3"/>
    <property type="match status" value="1"/>
</dbReference>